<dbReference type="Proteomes" id="UP000796880">
    <property type="component" value="Unassembled WGS sequence"/>
</dbReference>
<dbReference type="OrthoDB" id="671439at2759"/>
<gene>
    <name evidence="2" type="ORF">FNV43_RR26774</name>
</gene>
<keyword evidence="3" id="KW-1185">Reference proteome</keyword>
<comment type="similarity">
    <text evidence="1">Belongs to the plant acyltransferase family.</text>
</comment>
<evidence type="ECO:0000256" key="1">
    <source>
        <dbReference type="ARBA" id="ARBA00009861"/>
    </source>
</evidence>
<dbReference type="Gene3D" id="3.30.559.10">
    <property type="entry name" value="Chloramphenicol acetyltransferase-like domain"/>
    <property type="match status" value="2"/>
</dbReference>
<dbReference type="Pfam" id="PF02458">
    <property type="entry name" value="Transferase"/>
    <property type="match status" value="1"/>
</dbReference>
<dbReference type="PANTHER" id="PTHR31642:SF289">
    <property type="entry name" value="SPERMIDINE HYDROXYCINNAMOYL TRANSFERASE"/>
    <property type="match status" value="1"/>
</dbReference>
<dbReference type="GO" id="GO:0016747">
    <property type="term" value="F:acyltransferase activity, transferring groups other than amino-acyl groups"/>
    <property type="evidence" value="ECO:0007669"/>
    <property type="project" value="TreeGrafter"/>
</dbReference>
<proteinExistence type="inferred from homology"/>
<dbReference type="AlphaFoldDB" id="A0A8K0DJD9"/>
<evidence type="ECO:0000313" key="3">
    <source>
        <dbReference type="Proteomes" id="UP000796880"/>
    </source>
</evidence>
<sequence length="477" mass="53838">MNYCAQMGQKMGINIKSSRTIFPIEPTPNGKMELSAFDQIKIYEHISLVYIYKSKNSIEPGKSAQYACEILRNSLSQALVPYYPLAGRLSWSERGRLELHCSAKGVLLLEAECEATLAEVGHFGASQELKQLVPKVDYSSGIEEIPLVTVQLTKFKCGGVGVGVGISRTMVDGLGSFAFSNAWIKLARGEKLDVMPFYDRNVFKSTCGNLNATTPRFDHIEYTQWQISRGSNRLLADTSSSTNEESLVMLKLTKEQLQNLKMVANFGTHRPFSSFEVLAGHIWRCACKARYKGDSRQPTRVSIMVDCRHRLKPILPAGYFGNAALPTLTSPCLFGDIMYEPLCYAAEKIREATAKMTDEYIRSAIDVIENHNDMDVLRKTYIAPDINEEDNPNVSVVSWMNMPPLLDADFGWGQPLFFSPILDNYEGKFLLMPCFEGDHHEGSLTVYVCLNAKHMKSFKRFFYEDIRDIPFQPHSRF</sequence>
<dbReference type="InterPro" id="IPR050317">
    <property type="entry name" value="Plant_Fungal_Acyltransferase"/>
</dbReference>
<protein>
    <submittedName>
        <fullName evidence="2">Uncharacterized protein</fullName>
    </submittedName>
</protein>
<name>A0A8K0DJD9_9ROSA</name>
<evidence type="ECO:0000313" key="2">
    <source>
        <dbReference type="EMBL" id="KAF3432035.1"/>
    </source>
</evidence>
<organism evidence="2 3">
    <name type="scientific">Rhamnella rubrinervis</name>
    <dbReference type="NCBI Taxonomy" id="2594499"/>
    <lineage>
        <taxon>Eukaryota</taxon>
        <taxon>Viridiplantae</taxon>
        <taxon>Streptophyta</taxon>
        <taxon>Embryophyta</taxon>
        <taxon>Tracheophyta</taxon>
        <taxon>Spermatophyta</taxon>
        <taxon>Magnoliopsida</taxon>
        <taxon>eudicotyledons</taxon>
        <taxon>Gunneridae</taxon>
        <taxon>Pentapetalae</taxon>
        <taxon>rosids</taxon>
        <taxon>fabids</taxon>
        <taxon>Rosales</taxon>
        <taxon>Rhamnaceae</taxon>
        <taxon>rhamnoid group</taxon>
        <taxon>Rhamneae</taxon>
        <taxon>Rhamnella</taxon>
    </lineage>
</organism>
<reference evidence="2" key="1">
    <citation type="submission" date="2020-03" db="EMBL/GenBank/DDBJ databases">
        <title>A high-quality chromosome-level genome assembly of a woody plant with both climbing and erect habits, Rhamnella rubrinervis.</title>
        <authorList>
            <person name="Lu Z."/>
            <person name="Yang Y."/>
            <person name="Zhu X."/>
            <person name="Sun Y."/>
        </authorList>
    </citation>
    <scope>NUCLEOTIDE SEQUENCE</scope>
    <source>
        <strain evidence="2">BYM</strain>
        <tissue evidence="2">Leaf</tissue>
    </source>
</reference>
<comment type="caution">
    <text evidence="2">The sequence shown here is derived from an EMBL/GenBank/DDBJ whole genome shotgun (WGS) entry which is preliminary data.</text>
</comment>
<dbReference type="InterPro" id="IPR023213">
    <property type="entry name" value="CAT-like_dom_sf"/>
</dbReference>
<accession>A0A8K0DJD9</accession>
<dbReference type="PANTHER" id="PTHR31642">
    <property type="entry name" value="TRICHOTHECENE 3-O-ACETYLTRANSFERASE"/>
    <property type="match status" value="1"/>
</dbReference>
<dbReference type="EMBL" id="VOIH02000012">
    <property type="protein sequence ID" value="KAF3432035.1"/>
    <property type="molecule type" value="Genomic_DNA"/>
</dbReference>